<feature type="binding site" evidence="6">
    <location>
        <position position="96"/>
    </location>
    <ligand>
        <name>Ca(2+)</name>
        <dbReference type="ChEBI" id="CHEBI:29108"/>
        <label>1</label>
    </ligand>
</feature>
<evidence type="ECO:0000313" key="8">
    <source>
        <dbReference type="EMBL" id="KAK4795316.1"/>
    </source>
</evidence>
<comment type="similarity">
    <text evidence="7">Belongs to the annexin family.</text>
</comment>
<feature type="binding site" evidence="6">
    <location>
        <position position="330"/>
    </location>
    <ligand>
        <name>Ca(2+)</name>
        <dbReference type="ChEBI" id="CHEBI:29108"/>
        <label>1</label>
    </ligand>
</feature>
<evidence type="ECO:0000256" key="1">
    <source>
        <dbReference type="ARBA" id="ARBA00022723"/>
    </source>
</evidence>
<dbReference type="PANTHER" id="PTHR10502:SF99">
    <property type="entry name" value="ANNEXIN D3"/>
    <property type="match status" value="1"/>
</dbReference>
<name>A0AAN7RCG6_TRANT</name>
<accession>A0AAN7RCG6</accession>
<reference evidence="8 9" key="1">
    <citation type="journal article" date="2023" name="Hortic Res">
        <title>Pangenome of water caltrop reveals structural variations and asymmetric subgenome divergence after allopolyploidization.</title>
        <authorList>
            <person name="Zhang X."/>
            <person name="Chen Y."/>
            <person name="Wang L."/>
            <person name="Yuan Y."/>
            <person name="Fang M."/>
            <person name="Shi L."/>
            <person name="Lu R."/>
            <person name="Comes H.P."/>
            <person name="Ma Y."/>
            <person name="Chen Y."/>
            <person name="Huang G."/>
            <person name="Zhou Y."/>
            <person name="Zheng Z."/>
            <person name="Qiu Y."/>
        </authorList>
    </citation>
    <scope>NUCLEOTIDE SEQUENCE [LARGE SCALE GENOMIC DNA]</scope>
    <source>
        <strain evidence="8">F231</strain>
    </source>
</reference>
<dbReference type="PROSITE" id="PS51897">
    <property type="entry name" value="ANNEXIN_2"/>
    <property type="match status" value="3"/>
</dbReference>
<dbReference type="EMBL" id="JAXQNO010000007">
    <property type="protein sequence ID" value="KAK4795316.1"/>
    <property type="molecule type" value="Genomic_DNA"/>
</dbReference>
<keyword evidence="3 6" id="KW-0106">Calcium</keyword>
<evidence type="ECO:0000256" key="7">
    <source>
        <dbReference type="RuleBase" id="RU003540"/>
    </source>
</evidence>
<dbReference type="GO" id="GO:0009414">
    <property type="term" value="P:response to water deprivation"/>
    <property type="evidence" value="ECO:0007669"/>
    <property type="project" value="TreeGrafter"/>
</dbReference>
<dbReference type="AlphaFoldDB" id="A0AAN7RCG6"/>
<dbReference type="FunFam" id="1.10.220.10:FF:000001">
    <property type="entry name" value="Annexin"/>
    <property type="match status" value="1"/>
</dbReference>
<dbReference type="PRINTS" id="PR01814">
    <property type="entry name" value="ANNEXINPLANT"/>
</dbReference>
<evidence type="ECO:0000256" key="2">
    <source>
        <dbReference type="ARBA" id="ARBA00022737"/>
    </source>
</evidence>
<dbReference type="Proteomes" id="UP001346149">
    <property type="component" value="Unassembled WGS sequence"/>
</dbReference>
<comment type="caution">
    <text evidence="8">The sequence shown here is derived from an EMBL/GenBank/DDBJ whole genome shotgun (WGS) entry which is preliminary data.</text>
</comment>
<dbReference type="PROSITE" id="PS00223">
    <property type="entry name" value="ANNEXIN_1"/>
    <property type="match status" value="1"/>
</dbReference>
<dbReference type="GO" id="GO:0001786">
    <property type="term" value="F:phosphatidylserine binding"/>
    <property type="evidence" value="ECO:0007669"/>
    <property type="project" value="TreeGrafter"/>
</dbReference>
<feature type="binding site" evidence="6">
    <location>
        <position position="334"/>
    </location>
    <ligand>
        <name>Ca(2+)</name>
        <dbReference type="ChEBI" id="CHEBI:29108"/>
        <label>1</label>
    </ligand>
</feature>
<sequence length="391" mass="43794">MAVSPVFGGPHCKDHSWPQKRWEANDSVRDRIEVKRKLSGANLIDLEAKKLAKLSNLITCCYSPPTFSSDGGVATLNVPEFVPSPADDCQRLRKAFKGWGTDEKAVISILGHRNAEQRKSIRETYQQLYNKSLVADLQAELSGNFRKAVILWTYDPPERDARLAKEALQMKKKGVSALYPIVEIACASSSPHYLIAVRQAYCSLHECSLEEDIGSTLDMPLRKILVGLVSSYRYDKEVISMALANSEADLLHQAIDKKQLDQDYVVWILSTRNVFQLQATFQCYKQKFGNSITEDIKNCGKGDIENLIGVIIACLGSPERHFAEVVRNSIVGHGTDEDMLTRAIVSRAEIDMMKVKDEYLNMYKSSMDTAVMGDTSGDYRRFLLTLLGAKI</sequence>
<dbReference type="FunFam" id="1.10.220.10:FF:000008">
    <property type="entry name" value="Annexin"/>
    <property type="match status" value="1"/>
</dbReference>
<dbReference type="InterPro" id="IPR001464">
    <property type="entry name" value="Annexin"/>
</dbReference>
<feature type="binding site" evidence="6">
    <location>
        <position position="100"/>
    </location>
    <ligand>
        <name>Ca(2+)</name>
        <dbReference type="ChEBI" id="CHEBI:29108"/>
        <label>1</label>
    </ligand>
</feature>
<keyword evidence="2 7" id="KW-0677">Repeat</keyword>
<keyword evidence="9" id="KW-1185">Reference proteome</keyword>
<dbReference type="InterPro" id="IPR018502">
    <property type="entry name" value="Annexin_repeat"/>
</dbReference>
<comment type="domain">
    <text evidence="7">A pair of annexin repeats may form one binding site for calcium and phospholipid.</text>
</comment>
<dbReference type="FunFam" id="1.10.220.10:FF:000009">
    <property type="entry name" value="Annexin"/>
    <property type="match status" value="1"/>
</dbReference>
<dbReference type="GO" id="GO:0005509">
    <property type="term" value="F:calcium ion binding"/>
    <property type="evidence" value="ECO:0007669"/>
    <property type="project" value="InterPro"/>
</dbReference>
<keyword evidence="4 7" id="KW-0041">Annexin</keyword>
<dbReference type="GO" id="GO:0009651">
    <property type="term" value="P:response to salt stress"/>
    <property type="evidence" value="ECO:0007669"/>
    <property type="project" value="TreeGrafter"/>
</dbReference>
<protein>
    <recommendedName>
        <fullName evidence="7">Annexin</fullName>
    </recommendedName>
</protein>
<dbReference type="GO" id="GO:0009409">
    <property type="term" value="P:response to cold"/>
    <property type="evidence" value="ECO:0007669"/>
    <property type="project" value="TreeGrafter"/>
</dbReference>
<feature type="binding site" evidence="6">
    <location>
        <position position="375"/>
    </location>
    <ligand>
        <name>Ca(2+)</name>
        <dbReference type="ChEBI" id="CHEBI:29108"/>
        <label>1</label>
    </ligand>
</feature>
<dbReference type="GO" id="GO:0005544">
    <property type="term" value="F:calcium-dependent phospholipid binding"/>
    <property type="evidence" value="ECO:0007669"/>
    <property type="project" value="UniProtKB-KW"/>
</dbReference>
<proteinExistence type="inferred from homology"/>
<dbReference type="PANTHER" id="PTHR10502">
    <property type="entry name" value="ANNEXIN"/>
    <property type="match status" value="1"/>
</dbReference>
<evidence type="ECO:0000256" key="3">
    <source>
        <dbReference type="ARBA" id="ARBA00022837"/>
    </source>
</evidence>
<dbReference type="Gene3D" id="1.10.220.10">
    <property type="entry name" value="Annexin"/>
    <property type="match status" value="4"/>
</dbReference>
<gene>
    <name evidence="8" type="ORF">SAY86_013310</name>
</gene>
<dbReference type="InterPro" id="IPR009118">
    <property type="entry name" value="AnnexinD_plant"/>
</dbReference>
<dbReference type="SMART" id="SM00335">
    <property type="entry name" value="ANX"/>
    <property type="match status" value="3"/>
</dbReference>
<feature type="binding site" evidence="6">
    <location>
        <position position="140"/>
    </location>
    <ligand>
        <name>Ca(2+)</name>
        <dbReference type="ChEBI" id="CHEBI:29108"/>
        <label>1</label>
    </ligand>
</feature>
<keyword evidence="5 7" id="KW-0111">Calcium/phospholipid-binding</keyword>
<dbReference type="GO" id="GO:0009408">
    <property type="term" value="P:response to heat"/>
    <property type="evidence" value="ECO:0007669"/>
    <property type="project" value="TreeGrafter"/>
</dbReference>
<evidence type="ECO:0000313" key="9">
    <source>
        <dbReference type="Proteomes" id="UP001346149"/>
    </source>
</evidence>
<dbReference type="Pfam" id="PF00191">
    <property type="entry name" value="Annexin"/>
    <property type="match status" value="3"/>
</dbReference>
<evidence type="ECO:0000256" key="5">
    <source>
        <dbReference type="ARBA" id="ARBA00023302"/>
    </source>
</evidence>
<dbReference type="GO" id="GO:0005737">
    <property type="term" value="C:cytoplasm"/>
    <property type="evidence" value="ECO:0007669"/>
    <property type="project" value="TreeGrafter"/>
</dbReference>
<dbReference type="InterPro" id="IPR037104">
    <property type="entry name" value="Annexin_sf"/>
</dbReference>
<dbReference type="PRINTS" id="PR00196">
    <property type="entry name" value="ANNEXIN"/>
</dbReference>
<feature type="binding site" evidence="6">
    <location>
        <position position="374"/>
    </location>
    <ligand>
        <name>Ca(2+)</name>
        <dbReference type="ChEBI" id="CHEBI:29108"/>
        <label>1</label>
    </ligand>
</feature>
<organism evidence="8 9">
    <name type="scientific">Trapa natans</name>
    <name type="common">Water chestnut</name>
    <dbReference type="NCBI Taxonomy" id="22666"/>
    <lineage>
        <taxon>Eukaryota</taxon>
        <taxon>Viridiplantae</taxon>
        <taxon>Streptophyta</taxon>
        <taxon>Embryophyta</taxon>
        <taxon>Tracheophyta</taxon>
        <taxon>Spermatophyta</taxon>
        <taxon>Magnoliopsida</taxon>
        <taxon>eudicotyledons</taxon>
        <taxon>Gunneridae</taxon>
        <taxon>Pentapetalae</taxon>
        <taxon>rosids</taxon>
        <taxon>malvids</taxon>
        <taxon>Myrtales</taxon>
        <taxon>Lythraceae</taxon>
        <taxon>Trapa</taxon>
    </lineage>
</organism>
<evidence type="ECO:0000256" key="6">
    <source>
        <dbReference type="PIRSR" id="PIRSR609118-1"/>
    </source>
</evidence>
<dbReference type="SUPFAM" id="SSF47874">
    <property type="entry name" value="Annexin"/>
    <property type="match status" value="1"/>
</dbReference>
<evidence type="ECO:0000256" key="4">
    <source>
        <dbReference type="ARBA" id="ARBA00023216"/>
    </source>
</evidence>
<keyword evidence="1 6" id="KW-0479">Metal-binding</keyword>
<dbReference type="GO" id="GO:0005886">
    <property type="term" value="C:plasma membrane"/>
    <property type="evidence" value="ECO:0007669"/>
    <property type="project" value="TreeGrafter"/>
</dbReference>
<dbReference type="InterPro" id="IPR018252">
    <property type="entry name" value="Annexin_repeat_CS"/>
</dbReference>
<feature type="binding site" evidence="6">
    <location>
        <position position="98"/>
    </location>
    <ligand>
        <name>Ca(2+)</name>
        <dbReference type="ChEBI" id="CHEBI:29108"/>
        <label>1</label>
    </ligand>
</feature>